<protein>
    <recommendedName>
        <fullName evidence="3">Insertion element IS150 protein InsJ-like helix-turn-helix domain-containing protein</fullName>
    </recommendedName>
</protein>
<evidence type="ECO:0000313" key="4">
    <source>
        <dbReference type="EMBL" id="MET3583477.1"/>
    </source>
</evidence>
<evidence type="ECO:0000313" key="5">
    <source>
        <dbReference type="Proteomes" id="UP001549204"/>
    </source>
</evidence>
<feature type="region of interest" description="Disordered" evidence="2">
    <location>
        <begin position="159"/>
        <end position="178"/>
    </location>
</feature>
<dbReference type="Pfam" id="PF13518">
    <property type="entry name" value="HTH_28"/>
    <property type="match status" value="1"/>
</dbReference>
<name>A0ABV2GZK4_9HYPH</name>
<dbReference type="EMBL" id="JBEPMC010000018">
    <property type="protein sequence ID" value="MET3583477.1"/>
    <property type="molecule type" value="Genomic_DNA"/>
</dbReference>
<dbReference type="SUPFAM" id="SSF46689">
    <property type="entry name" value="Homeodomain-like"/>
    <property type="match status" value="1"/>
</dbReference>
<dbReference type="CDD" id="cd00569">
    <property type="entry name" value="HTH_Hin_like"/>
    <property type="match status" value="1"/>
</dbReference>
<feature type="region of interest" description="Disordered" evidence="2">
    <location>
        <begin position="98"/>
        <end position="125"/>
    </location>
</feature>
<dbReference type="InterPro" id="IPR055247">
    <property type="entry name" value="InsJ-like_HTH"/>
</dbReference>
<evidence type="ECO:0000259" key="3">
    <source>
        <dbReference type="Pfam" id="PF13518"/>
    </source>
</evidence>
<organism evidence="4 5">
    <name type="scientific">Mesorhizobium robiniae</name>
    <dbReference type="NCBI Taxonomy" id="559315"/>
    <lineage>
        <taxon>Bacteria</taxon>
        <taxon>Pseudomonadati</taxon>
        <taxon>Pseudomonadota</taxon>
        <taxon>Alphaproteobacteria</taxon>
        <taxon>Hyphomicrobiales</taxon>
        <taxon>Phyllobacteriaceae</taxon>
        <taxon>Mesorhizobium</taxon>
    </lineage>
</organism>
<keyword evidence="1" id="KW-0175">Coiled coil</keyword>
<feature type="domain" description="Insertion element IS150 protein InsJ-like helix-turn-helix" evidence="3">
    <location>
        <begin position="59"/>
        <end position="108"/>
    </location>
</feature>
<accession>A0ABV2GZK4</accession>
<feature type="region of interest" description="Disordered" evidence="2">
    <location>
        <begin position="15"/>
        <end position="44"/>
    </location>
</feature>
<dbReference type="RefSeq" id="WP_263807007.1">
    <property type="nucleotide sequence ID" value="NZ_JBEPMC010000018.1"/>
</dbReference>
<sequence>MGWIDSLRIPVMPDGYSNLKPDSDGVHPQTETRKIADSFPARRGNWGMAGRQRVIDDDQKLELLRRMEAGETVSKLADEVGISRQRLYEWRDHLRLHGNLRSRRRGGRPGQQESAVDVPSPQEKALSRVRRRIRELEQKVGQQQLDLDFFREALRHFEEDQRRSSALGETASSKSSKR</sequence>
<reference evidence="4 5" key="1">
    <citation type="submission" date="2024-06" db="EMBL/GenBank/DDBJ databases">
        <title>Genomic Encyclopedia of Type Strains, Phase IV (KMG-IV): sequencing the most valuable type-strain genomes for metagenomic binning, comparative biology and taxonomic classification.</title>
        <authorList>
            <person name="Goeker M."/>
        </authorList>
    </citation>
    <scope>NUCLEOTIDE SEQUENCE [LARGE SCALE GENOMIC DNA]</scope>
    <source>
        <strain evidence="4 5">DSM 100022</strain>
    </source>
</reference>
<dbReference type="Proteomes" id="UP001549204">
    <property type="component" value="Unassembled WGS sequence"/>
</dbReference>
<feature type="compositionally biased region" description="Basic residues" evidence="2">
    <location>
        <begin position="98"/>
        <end position="107"/>
    </location>
</feature>
<keyword evidence="5" id="KW-1185">Reference proteome</keyword>
<dbReference type="InterPro" id="IPR009057">
    <property type="entry name" value="Homeodomain-like_sf"/>
</dbReference>
<comment type="caution">
    <text evidence="4">The sequence shown here is derived from an EMBL/GenBank/DDBJ whole genome shotgun (WGS) entry which is preliminary data.</text>
</comment>
<proteinExistence type="predicted"/>
<feature type="coiled-coil region" evidence="1">
    <location>
        <begin position="126"/>
        <end position="153"/>
    </location>
</feature>
<gene>
    <name evidence="4" type="ORF">ABID19_006542</name>
</gene>
<evidence type="ECO:0000256" key="2">
    <source>
        <dbReference type="SAM" id="MobiDB-lite"/>
    </source>
</evidence>
<feature type="compositionally biased region" description="Basic and acidic residues" evidence="2">
    <location>
        <begin position="21"/>
        <end position="36"/>
    </location>
</feature>
<evidence type="ECO:0000256" key="1">
    <source>
        <dbReference type="SAM" id="Coils"/>
    </source>
</evidence>